<comment type="caution">
    <text evidence="1">The sequence shown here is derived from an EMBL/GenBank/DDBJ whole genome shotgun (WGS) entry which is preliminary data.</text>
</comment>
<evidence type="ECO:0000313" key="1">
    <source>
        <dbReference type="EMBL" id="MEN8625187.1"/>
    </source>
</evidence>
<dbReference type="RefSeq" id="WP_347162540.1">
    <property type="nucleotide sequence ID" value="NZ_JBDLOB010000002.1"/>
</dbReference>
<dbReference type="Proteomes" id="UP001414441">
    <property type="component" value="Unassembled WGS sequence"/>
</dbReference>
<dbReference type="EMBL" id="JBDLOB010000002">
    <property type="protein sequence ID" value="MEN8625187.1"/>
    <property type="molecule type" value="Genomic_DNA"/>
</dbReference>
<protein>
    <submittedName>
        <fullName evidence="1">Uncharacterized protein</fullName>
    </submittedName>
</protein>
<gene>
    <name evidence="1" type="ORF">ABFV72_04105</name>
</gene>
<evidence type="ECO:0000313" key="2">
    <source>
        <dbReference type="Proteomes" id="UP001414441"/>
    </source>
</evidence>
<proteinExistence type="predicted"/>
<keyword evidence="2" id="KW-1185">Reference proteome</keyword>
<sequence>MFKEELMKFLLSTESFNELDESYMSDFDFKHVQGISYEQGYPMLIDCCEVWIQYPEYTWELIDIMGSIKNMISTNTFPDIFIENKQNILAIYFDTENRVRTLISRVHESDNVDEKIIESSIESGIKDEKLMFAGLFYRSNINWSV</sequence>
<organism evidence="1 2">
    <name type="scientific">Psychrobacter proteolyticus</name>
    <dbReference type="NCBI Taxonomy" id="147825"/>
    <lineage>
        <taxon>Bacteria</taxon>
        <taxon>Pseudomonadati</taxon>
        <taxon>Pseudomonadota</taxon>
        <taxon>Gammaproteobacteria</taxon>
        <taxon>Moraxellales</taxon>
        <taxon>Moraxellaceae</taxon>
        <taxon>Psychrobacter</taxon>
    </lineage>
</organism>
<reference evidence="1 2" key="1">
    <citation type="submission" date="2024-05" db="EMBL/GenBank/DDBJ databases">
        <title>Genome sequencing of Marine Estuary Bacteria, Pseudoalteromonas distincta strain FA, Psychrobacter proteolyticus strain EA, and Shewanella baltica strain CA.</title>
        <authorList>
            <person name="Dieffenbach S.A."/>
            <person name="Maclea K.S."/>
        </authorList>
    </citation>
    <scope>NUCLEOTIDE SEQUENCE [LARGE SCALE GENOMIC DNA]</scope>
    <source>
        <strain evidence="1 2">EA</strain>
    </source>
</reference>
<accession>A0ABV0D3D8</accession>
<name>A0ABV0D3D8_9GAMM</name>